<dbReference type="SUPFAM" id="SSF52799">
    <property type="entry name" value="(Phosphotyrosine protein) phosphatases II"/>
    <property type="match status" value="1"/>
</dbReference>
<evidence type="ECO:0000256" key="1">
    <source>
        <dbReference type="ARBA" id="ARBA00009580"/>
    </source>
</evidence>
<dbReference type="InterPro" id="IPR026893">
    <property type="entry name" value="Tyr/Ser_Pase_IphP-type"/>
</dbReference>
<dbReference type="Proteomes" id="UP001220962">
    <property type="component" value="Chromosome"/>
</dbReference>
<dbReference type="RefSeq" id="WP_274337213.1">
    <property type="nucleotide sequence ID" value="NZ_CP118101.1"/>
</dbReference>
<name>A0AAX3MV59_9BACL</name>
<sequence>MSMILEHYPNNRVLPFEGVLNFRDMGGYESMDGRKVKYGLFFRSAELTGMTAKDVELFTSLGIKTIFDYRTDKEAEQKPDPLFPGVSNLRFTVLEQEVPVDDKETYHASYLKSMTPEALKAMYIQMAIKNESYRNLMTTIMNTDNLGILHHCAGGRDRTGVGGALILLALGVPEETIIEDYLISNTTLIPMNNKMREQLAFVLSPEEVDEVIANLELRREFMEAVFATIKNSYGTIEAFLEQEFGMTAELRAQLQDFCLE</sequence>
<dbReference type="Proteomes" id="UP001221519">
    <property type="component" value="Chromosome"/>
</dbReference>
<dbReference type="EMBL" id="CP118108">
    <property type="protein sequence ID" value="WDI00386.1"/>
    <property type="molecule type" value="Genomic_DNA"/>
</dbReference>
<dbReference type="EMBL" id="CP118101">
    <property type="protein sequence ID" value="WDH80689.1"/>
    <property type="molecule type" value="Genomic_DNA"/>
</dbReference>
<dbReference type="Gene3D" id="3.90.190.10">
    <property type="entry name" value="Protein tyrosine phosphatase superfamily"/>
    <property type="match status" value="1"/>
</dbReference>
<dbReference type="InterPro" id="IPR029021">
    <property type="entry name" value="Prot-tyrosine_phosphatase-like"/>
</dbReference>
<dbReference type="GO" id="GO:0004721">
    <property type="term" value="F:phosphoprotein phosphatase activity"/>
    <property type="evidence" value="ECO:0007669"/>
    <property type="project" value="InterPro"/>
</dbReference>
<dbReference type="PANTHER" id="PTHR31126">
    <property type="entry name" value="TYROSINE-PROTEIN PHOSPHATASE"/>
    <property type="match status" value="1"/>
</dbReference>
<accession>A0AAX3MV59</accession>
<keyword evidence="5" id="KW-1185">Reference proteome</keyword>
<organism evidence="2 4">
    <name type="scientific">Paenibacillus urinalis</name>
    <dbReference type="NCBI Taxonomy" id="521520"/>
    <lineage>
        <taxon>Bacteria</taxon>
        <taxon>Bacillati</taxon>
        <taxon>Bacillota</taxon>
        <taxon>Bacilli</taxon>
        <taxon>Bacillales</taxon>
        <taxon>Paenibacillaceae</taxon>
        <taxon>Paenibacillus</taxon>
    </lineage>
</organism>
<gene>
    <name evidence="2" type="ORF">PUW23_14110</name>
    <name evidence="3" type="ORF">PUW25_13855</name>
</gene>
<proteinExistence type="inferred from homology"/>
<evidence type="ECO:0000313" key="3">
    <source>
        <dbReference type="EMBL" id="WDI00386.1"/>
    </source>
</evidence>
<reference evidence="2 5" key="1">
    <citation type="submission" date="2023-02" db="EMBL/GenBank/DDBJ databases">
        <title>Pathogen: clinical or host-associated sample.</title>
        <authorList>
            <person name="Hergert J."/>
            <person name="Casey R."/>
            <person name="Wagner J."/>
            <person name="Young E.L."/>
            <person name="Oakeson K.F."/>
        </authorList>
    </citation>
    <scope>NUCLEOTIDE SEQUENCE</scope>
    <source>
        <strain evidence="3 5">2022CK-00829</strain>
        <strain evidence="2">2022CK-00830</strain>
    </source>
</reference>
<evidence type="ECO:0000313" key="2">
    <source>
        <dbReference type="EMBL" id="WDH80689.1"/>
    </source>
</evidence>
<dbReference type="AlphaFoldDB" id="A0AAX3MV59"/>
<comment type="similarity">
    <text evidence="1">Belongs to the protein-tyrosine phosphatase family.</text>
</comment>
<dbReference type="PANTHER" id="PTHR31126:SF1">
    <property type="entry name" value="TYROSINE SPECIFIC PROTEIN PHOSPHATASES DOMAIN-CONTAINING PROTEIN"/>
    <property type="match status" value="1"/>
</dbReference>
<evidence type="ECO:0000313" key="4">
    <source>
        <dbReference type="Proteomes" id="UP001220962"/>
    </source>
</evidence>
<evidence type="ECO:0000313" key="5">
    <source>
        <dbReference type="Proteomes" id="UP001221519"/>
    </source>
</evidence>
<dbReference type="Pfam" id="PF13350">
    <property type="entry name" value="Y_phosphatase3"/>
    <property type="match status" value="1"/>
</dbReference>
<protein>
    <submittedName>
        <fullName evidence="2">Tyrosine-protein phosphatase</fullName>
    </submittedName>
</protein>